<dbReference type="GO" id="GO:0003824">
    <property type="term" value="F:catalytic activity"/>
    <property type="evidence" value="ECO:0007669"/>
    <property type="project" value="InterPro"/>
</dbReference>
<keyword evidence="2" id="KW-1185">Reference proteome</keyword>
<accession>A0A7J9LZ71</accession>
<evidence type="ECO:0000313" key="1">
    <source>
        <dbReference type="EMBL" id="MBA0864084.1"/>
    </source>
</evidence>
<evidence type="ECO:0000313" key="2">
    <source>
        <dbReference type="Proteomes" id="UP000593576"/>
    </source>
</evidence>
<dbReference type="PANTHER" id="PTHR35218">
    <property type="entry name" value="RNASE H DOMAIN-CONTAINING PROTEIN"/>
    <property type="match status" value="1"/>
</dbReference>
<dbReference type="SUPFAM" id="SSF56219">
    <property type="entry name" value="DNase I-like"/>
    <property type="match status" value="1"/>
</dbReference>
<dbReference type="OrthoDB" id="998616at2759"/>
<evidence type="ECO:0008006" key="3">
    <source>
        <dbReference type="Google" id="ProtNLM"/>
    </source>
</evidence>
<dbReference type="Proteomes" id="UP000593576">
    <property type="component" value="Unassembled WGS sequence"/>
</dbReference>
<dbReference type="InterPro" id="IPR036691">
    <property type="entry name" value="Endo/exonu/phosph_ase_sf"/>
</dbReference>
<name>A0A7J9LZ71_GOSSC</name>
<organism evidence="1 2">
    <name type="scientific">Gossypium schwendimanii</name>
    <name type="common">Cotton</name>
    <dbReference type="NCBI Taxonomy" id="34291"/>
    <lineage>
        <taxon>Eukaryota</taxon>
        <taxon>Viridiplantae</taxon>
        <taxon>Streptophyta</taxon>
        <taxon>Embryophyta</taxon>
        <taxon>Tracheophyta</taxon>
        <taxon>Spermatophyta</taxon>
        <taxon>Magnoliopsida</taxon>
        <taxon>eudicotyledons</taxon>
        <taxon>Gunneridae</taxon>
        <taxon>Pentapetalae</taxon>
        <taxon>rosids</taxon>
        <taxon>malvids</taxon>
        <taxon>Malvales</taxon>
        <taxon>Malvaceae</taxon>
        <taxon>Malvoideae</taxon>
        <taxon>Gossypium</taxon>
    </lineage>
</organism>
<reference evidence="1 2" key="1">
    <citation type="journal article" date="2019" name="Genome Biol. Evol.">
        <title>Insights into the evolution of the New World diploid cottons (Gossypium, subgenus Houzingenia) based on genome sequencing.</title>
        <authorList>
            <person name="Grover C.E."/>
            <person name="Arick M.A. 2nd"/>
            <person name="Thrash A."/>
            <person name="Conover J.L."/>
            <person name="Sanders W.S."/>
            <person name="Peterson D.G."/>
            <person name="Frelichowski J.E."/>
            <person name="Scheffler J.A."/>
            <person name="Scheffler B.E."/>
            <person name="Wendel J.F."/>
        </authorList>
    </citation>
    <scope>NUCLEOTIDE SEQUENCE [LARGE SCALE GENOMIC DNA]</scope>
    <source>
        <strain evidence="1">1</strain>
        <tissue evidence="1">Leaf</tissue>
    </source>
</reference>
<comment type="caution">
    <text evidence="1">The sequence shown here is derived from an EMBL/GenBank/DDBJ whole genome shotgun (WGS) entry which is preliminary data.</text>
</comment>
<proteinExistence type="predicted"/>
<dbReference type="Gene3D" id="3.60.10.10">
    <property type="entry name" value="Endonuclease/exonuclease/phosphatase"/>
    <property type="match status" value="1"/>
</dbReference>
<dbReference type="AlphaFoldDB" id="A0A7J9LZ71"/>
<sequence>MESDSPNREAMYRVFKPLWYTKEEVDFVALKEGVKDCFGGWTEFMRLKVKIDVSKPLKRVVKLVDKEGVETIGPEYKGKERSWEEESLSISPMDRRNQKTIRDGMGRFKSGGWRLALPRAMKIFSWNCRGVGNPATVREMKQLLIANGPGVVFLYETKIHSNSFSRIRSIYRMEGCLAVSSGGKSGGLALLWREGVKVVVQNYSNYHIDSLITLDRSVVVTPLT</sequence>
<dbReference type="PANTHER" id="PTHR35218:SF9">
    <property type="entry name" value="ENDONUCLEASE_EXONUCLEASE_PHOSPHATASE DOMAIN-CONTAINING PROTEIN"/>
    <property type="match status" value="1"/>
</dbReference>
<gene>
    <name evidence="1" type="ORF">Goshw_029759</name>
</gene>
<protein>
    <recommendedName>
        <fullName evidence="3">Endonuclease/exonuclease/phosphatase domain-containing protein</fullName>
    </recommendedName>
</protein>
<dbReference type="EMBL" id="JABFAF010000008">
    <property type="protein sequence ID" value="MBA0864084.1"/>
    <property type="molecule type" value="Genomic_DNA"/>
</dbReference>